<accession>J7RZS3</accession>
<dbReference type="GO" id="GO:0061723">
    <property type="term" value="P:glycophagy"/>
    <property type="evidence" value="ECO:0007669"/>
    <property type="project" value="TreeGrafter"/>
</dbReference>
<dbReference type="Pfam" id="PF13329">
    <property type="entry name" value="ATG2_CAD"/>
    <property type="match status" value="1"/>
</dbReference>
<dbReference type="GO" id="GO:0000422">
    <property type="term" value="P:autophagy of mitochondrion"/>
    <property type="evidence" value="ECO:0007669"/>
    <property type="project" value="EnsemblFungi"/>
</dbReference>
<evidence type="ECO:0000256" key="13">
    <source>
        <dbReference type="SAM" id="MobiDB-lite"/>
    </source>
</evidence>
<comment type="subcellular location">
    <subcellularLocation>
        <location evidence="1">Endoplasmic reticulum membrane</location>
        <topology evidence="1">Peripheral membrane protein</topology>
    </subcellularLocation>
    <subcellularLocation>
        <location evidence="2">Preautophagosomal structure membrane</location>
        <topology evidence="2">Peripheral membrane protein</topology>
    </subcellularLocation>
</comment>
<keyword evidence="9" id="KW-0472">Membrane</keyword>
<keyword evidence="6" id="KW-0256">Endoplasmic reticulum</keyword>
<evidence type="ECO:0000256" key="5">
    <source>
        <dbReference type="ARBA" id="ARBA00022448"/>
    </source>
</evidence>
<comment type="catalytic activity">
    <reaction evidence="12">
        <text>a 1,2-diacyl-sn-glycero-3-phosphocholine(in) = a 1,2-diacyl-sn-glycero-3-phosphocholine(out)</text>
        <dbReference type="Rhea" id="RHEA:38571"/>
        <dbReference type="ChEBI" id="CHEBI:57643"/>
    </reaction>
</comment>
<keyword evidence="5" id="KW-0813">Transport</keyword>
<dbReference type="GO" id="GO:0032991">
    <property type="term" value="C:protein-containing complex"/>
    <property type="evidence" value="ECO:0007669"/>
    <property type="project" value="EnsemblFungi"/>
</dbReference>
<name>J7RZS3_HUIN7</name>
<dbReference type="GO" id="GO:0043495">
    <property type="term" value="F:protein-membrane adaptor activity"/>
    <property type="evidence" value="ECO:0007669"/>
    <property type="project" value="TreeGrafter"/>
</dbReference>
<sequence length="1609" mass="181624">MGLWLPQSIQRKVLLHFLQQISIFSDLDTSNLDVSLGSNSKFSFKDINLHVDELNLPNAEVKSGAITQLDLQLAVSGGLDVLGTGLHFVVQLSPDGGNDDEAEEEIMFSLGKSIQNLASTVIQFTDDETREILFNDDVEESSSGSSGTEQDPLQPPHGGPENQKVSTLTSMRNRVLNVILGKLTIVLKNITFTLLDSNDCEKFEFFIEKVTVLTRENGIRQISMTNLQLHSVDTNNSDGASHQDESAEVAMTESIYYSKVEGTSLYLSAIETPLEQTFENEDFKLEGKNENKNKTTLVHTDYLRVSFEGLTSVDNVTVSNVTVDINEINLYLHNVTTIRDPLISEIIDYITDFKIKEPPEISTEQELSATAKSPAYQRFQSEQNLEKEGIVSFVCINLLKISIANENTFILGNLSINQENNMTYKLSIDYMRFEGNHLQVKTKEKPFFQGTLTPKETMLELHSQIDIKIEEAQAPPFVKSVKSTTEFFDFLNLQFISNSRRRHPFKGKHRATSKLPKPMTFKVNSISITLELPQYNISAVFDPMEYSSKTSSLHTERCSIIKVNKERIDEIFTARDISFELLKRRIEIKTFNENLKDCNVHATNILNIKSFSCTSTLLTIETLFSDLNSLFLVVFPEEKSELEEKRLSCMKKSVRLLASSHVISKQQSIASLVVKVEMIKVKLKDILENDTFGSLKVRLSDVCMSLSELDGSLLAFANFLELNRIAPKLKGKQTIIKRIKNSDNRKPVFLLTLKSDEKIKIKLRSLELHYYAKWLDLLREVKEEQLANTVNVTTDISSQSKKEAQKSCDLTFIDCSLLLHPYRLNAGIAVVVDHMVVEIIMVPKLKIKAFSKSASLLLIDDLVSKREKEKFCSPNVPNFYGQIGFITIGRLNAIRIRFQKEQNISDIKINVDSTGLSLCADSLYTLIQVGIDLKFPESFPDEAKYKTHFDHDVNIFENVDFSFFQDLMKEEPDSTHSMSLDNGINVVESFFDVKHDNSKTPHLVDLNKSDYNSSNSEIADAGVLAITEDYIDTRKAITVAHSRKQEGVLRSDHNEQELSILLNLEIGRIAIKFFDGYDWKHTRRTISSTVNEMEIQKNLKKNDGTPDPIPETNIFESIFIEQRPNVDLNRQINANIQGIQATEAVKNKLDLYPSKNHKVLINISDVRMTIKNYEIDQPTESQSDGSTDVTTEGTLEVSQFDVVDNVLTSSWNKFATLLRQGRWPVNKPMISMNFSMVRPVDYLPALELRLETDMAPLRLHVDQDTLDFLIRFSKFRDPRFVLIDEYPETIFIQKFAISEVRIKLDYKPKKVDYVGLKSGHATELMNFFTLDESMITLKGIQLYGINGFDELDVNLRAIWTPDIIKRQLGGVLSGITPVKSFITFGSGVKTFVTVLMSDYRSDGHLKDTIKQQGNIFLKTSTGEFIKLGVRVASGTQNILESAERYLTDGERVQHDFTEQDILDLNNILNEDQLVGRGNPRVHDRDPSAVVIDASGLDRDGNPANGSTDAAKVVSLYSQQPLDIHHGLEDAYHSLEKHIQVAYNSVWNPSGRRLDGNGTATAAAVSVARVAPIAIIRPLIGATEAISKTLQGVVNQFDKEHINEVNDKYR</sequence>
<keyword evidence="15" id="KW-1185">Reference proteome</keyword>
<comment type="similarity">
    <text evidence="3">Belongs to the ATG2 family.</text>
</comment>
<evidence type="ECO:0000313" key="15">
    <source>
        <dbReference type="Proteomes" id="UP000006310"/>
    </source>
</evidence>
<evidence type="ECO:0000313" key="14">
    <source>
        <dbReference type="EMBL" id="CCK70742.1"/>
    </source>
</evidence>
<dbReference type="GO" id="GO:0032266">
    <property type="term" value="F:phosphatidylinositol-3-phosphate binding"/>
    <property type="evidence" value="ECO:0007669"/>
    <property type="project" value="EnsemblFungi"/>
</dbReference>
<dbReference type="GO" id="GO:0061908">
    <property type="term" value="C:phagophore"/>
    <property type="evidence" value="ECO:0007669"/>
    <property type="project" value="EnsemblFungi"/>
</dbReference>
<comment type="catalytic activity">
    <reaction evidence="10">
        <text>a 1,2-diacyl-sn-glycero-3-phospho-L-serine(in) = a 1,2-diacyl-sn-glycero-3-phospho-L-serine(out)</text>
        <dbReference type="Rhea" id="RHEA:38663"/>
        <dbReference type="ChEBI" id="CHEBI:57262"/>
    </reaction>
</comment>
<dbReference type="EMBL" id="HE978319">
    <property type="protein sequence ID" value="CCK70742.1"/>
    <property type="molecule type" value="Genomic_DNA"/>
</dbReference>
<proteinExistence type="inferred from homology"/>
<evidence type="ECO:0000256" key="6">
    <source>
        <dbReference type="ARBA" id="ARBA00022824"/>
    </source>
</evidence>
<dbReference type="OrthoDB" id="18982at2759"/>
<evidence type="ECO:0000256" key="3">
    <source>
        <dbReference type="ARBA" id="ARBA00009714"/>
    </source>
</evidence>
<dbReference type="KEGG" id="kng:KNAG_0F00730"/>
<dbReference type="GeneID" id="34526457"/>
<dbReference type="GO" id="GO:0120013">
    <property type="term" value="F:lipid transfer activity"/>
    <property type="evidence" value="ECO:0007669"/>
    <property type="project" value="EnsemblFungi"/>
</dbReference>
<dbReference type="OMA" id="YDWKYTR"/>
<evidence type="ECO:0000256" key="9">
    <source>
        <dbReference type="ARBA" id="ARBA00023136"/>
    </source>
</evidence>
<evidence type="ECO:0000256" key="10">
    <source>
        <dbReference type="ARBA" id="ARBA00024479"/>
    </source>
</evidence>
<reference evidence="15" key="2">
    <citation type="submission" date="2012-08" db="EMBL/GenBank/DDBJ databases">
        <title>Genome sequence of Kazachstania naganishii.</title>
        <authorList>
            <person name="Gordon J.L."/>
            <person name="Armisen D."/>
            <person name="Proux-Wera E."/>
            <person name="OhEigeartaigh S.S."/>
            <person name="Byrne K.P."/>
            <person name="Wolfe K.H."/>
        </authorList>
    </citation>
    <scope>NUCLEOTIDE SEQUENCE [LARGE SCALE GENOMIC DNA]</scope>
    <source>
        <strain evidence="15">ATCC MYA-139 / BCRC 22969 / CBS 8797 / CCRC 22969 / KCTC 17520 / NBRC 10181 / NCYC 3082</strain>
    </source>
</reference>
<dbReference type="STRING" id="1071383.J7RZS3"/>
<evidence type="ECO:0000256" key="8">
    <source>
        <dbReference type="ARBA" id="ARBA00023055"/>
    </source>
</evidence>
<reference evidence="14 15" key="1">
    <citation type="journal article" date="2011" name="Proc. Natl. Acad. Sci. U.S.A.">
        <title>Evolutionary erosion of yeast sex chromosomes by mating-type switching accidents.</title>
        <authorList>
            <person name="Gordon J.L."/>
            <person name="Armisen D."/>
            <person name="Proux-Wera E."/>
            <person name="Oheigeartaigh S.S."/>
            <person name="Byrne K.P."/>
            <person name="Wolfe K.H."/>
        </authorList>
    </citation>
    <scope>NUCLEOTIDE SEQUENCE [LARGE SCALE GENOMIC DNA]</scope>
    <source>
        <strain evidence="15">ATCC MYA-139 / BCRC 22969 / CBS 8797 / CCRC 22969 / KCTC 17520 / NBRC 10181 / NCYC 3082</strain>
    </source>
</reference>
<organism evidence="14 15">
    <name type="scientific">Huiozyma naganishii (strain ATCC MYA-139 / BCRC 22969 / CBS 8797 / KCTC 17520 / NBRC 10181 / NCYC 3082 / Yp74L-3)</name>
    <name type="common">Yeast</name>
    <name type="synonym">Kazachstania naganishii</name>
    <dbReference type="NCBI Taxonomy" id="1071383"/>
    <lineage>
        <taxon>Eukaryota</taxon>
        <taxon>Fungi</taxon>
        <taxon>Dikarya</taxon>
        <taxon>Ascomycota</taxon>
        <taxon>Saccharomycotina</taxon>
        <taxon>Saccharomycetes</taxon>
        <taxon>Saccharomycetales</taxon>
        <taxon>Saccharomycetaceae</taxon>
        <taxon>Huiozyma</taxon>
    </lineage>
</organism>
<evidence type="ECO:0000256" key="12">
    <source>
        <dbReference type="ARBA" id="ARBA00024631"/>
    </source>
</evidence>
<evidence type="ECO:0000256" key="4">
    <source>
        <dbReference type="ARBA" id="ARBA00018070"/>
    </source>
</evidence>
<dbReference type="GO" id="GO:0097632">
    <property type="term" value="C:extrinsic component of phagophore assembly site membrane"/>
    <property type="evidence" value="ECO:0007669"/>
    <property type="project" value="EnsemblFungi"/>
</dbReference>
<gene>
    <name evidence="14" type="primary">KNAG0F00730</name>
    <name evidence="14" type="ordered locus">KNAG_0F00730</name>
</gene>
<evidence type="ECO:0000256" key="2">
    <source>
        <dbReference type="ARBA" id="ARBA00004623"/>
    </source>
</evidence>
<comment type="catalytic activity">
    <reaction evidence="11">
        <text>a 1,2-diacyl-sn-glycero-3-phosphoethanolamine(in) = a 1,2-diacyl-sn-glycero-3-phosphoethanolamine(out)</text>
        <dbReference type="Rhea" id="RHEA:38895"/>
        <dbReference type="ChEBI" id="CHEBI:64612"/>
    </reaction>
</comment>
<feature type="region of interest" description="Disordered" evidence="13">
    <location>
        <begin position="138"/>
        <end position="165"/>
    </location>
</feature>
<keyword evidence="8" id="KW-0445">Lipid transport</keyword>
<dbReference type="GO" id="GO:0000045">
    <property type="term" value="P:autophagosome assembly"/>
    <property type="evidence" value="ECO:0007669"/>
    <property type="project" value="EnsemblFungi"/>
</dbReference>
<evidence type="ECO:0000256" key="11">
    <source>
        <dbReference type="ARBA" id="ARBA00024615"/>
    </source>
</evidence>
<dbReference type="PANTHER" id="PTHR13190:SF1">
    <property type="entry name" value="AUTOPHAGY-RELATED 2, ISOFORM A"/>
    <property type="match status" value="1"/>
</dbReference>
<dbReference type="InterPro" id="IPR026849">
    <property type="entry name" value="ATG2"/>
</dbReference>
<dbReference type="GO" id="GO:0005789">
    <property type="term" value="C:endoplasmic reticulum membrane"/>
    <property type="evidence" value="ECO:0007669"/>
    <property type="project" value="UniProtKB-SubCell"/>
</dbReference>
<dbReference type="eggNOG" id="KOG2993">
    <property type="taxonomic scope" value="Eukaryota"/>
</dbReference>
<dbReference type="GO" id="GO:0000425">
    <property type="term" value="P:pexophagy"/>
    <property type="evidence" value="ECO:0007669"/>
    <property type="project" value="EnsemblFungi"/>
</dbReference>
<evidence type="ECO:0000256" key="1">
    <source>
        <dbReference type="ARBA" id="ARBA00004406"/>
    </source>
</evidence>
<dbReference type="RefSeq" id="XP_022464988.1">
    <property type="nucleotide sequence ID" value="XM_022608498.1"/>
</dbReference>
<dbReference type="Proteomes" id="UP000006310">
    <property type="component" value="Chromosome 6"/>
</dbReference>
<protein>
    <recommendedName>
        <fullName evidence="4">Autophagy-related protein 2</fullName>
    </recommendedName>
</protein>
<dbReference type="GO" id="GO:0034727">
    <property type="term" value="P:piecemeal microautophagy of the nucleus"/>
    <property type="evidence" value="ECO:0007669"/>
    <property type="project" value="EnsemblFungi"/>
</dbReference>
<dbReference type="PANTHER" id="PTHR13190">
    <property type="entry name" value="AUTOPHAGY-RELATED 2, ISOFORM A"/>
    <property type="match status" value="1"/>
</dbReference>
<keyword evidence="7" id="KW-0072">Autophagy</keyword>
<dbReference type="GO" id="GO:0032258">
    <property type="term" value="P:cytoplasm to vacuole targeting by the Cvt pathway"/>
    <property type="evidence" value="ECO:0007669"/>
    <property type="project" value="EnsemblFungi"/>
</dbReference>
<evidence type="ECO:0000256" key="7">
    <source>
        <dbReference type="ARBA" id="ARBA00023006"/>
    </source>
</evidence>
<dbReference type="GO" id="GO:0061709">
    <property type="term" value="P:reticulophagy"/>
    <property type="evidence" value="ECO:0007669"/>
    <property type="project" value="EnsemblFungi"/>
</dbReference>
<dbReference type="HOGENOM" id="CLU_000626_3_0_1"/>